<dbReference type="RefSeq" id="WP_183279634.1">
    <property type="nucleotide sequence ID" value="NZ_BLZR01000001.1"/>
</dbReference>
<sequence>MNFMEEALKEAIIAKSLNEVPVGAIIVKDGIIIGRGHNLREKRKSPLAHAEIIAIEEASRNLGSWRLSGCEMFVTLEPCVMCAGAIIQSRISKLHIGTFDPNGGACGSIINLTQNTNLSFFVQVNWCYDERCSLIISDFFKERRNK</sequence>
<dbReference type="GO" id="GO:0008270">
    <property type="term" value="F:zinc ion binding"/>
    <property type="evidence" value="ECO:0007669"/>
    <property type="project" value="UniProtKB-UniRule"/>
</dbReference>
<keyword evidence="4 8" id="KW-0479">Metal-binding</keyword>
<dbReference type="AlphaFoldDB" id="A0A6V8SM57"/>
<dbReference type="PANTHER" id="PTHR11079">
    <property type="entry name" value="CYTOSINE DEAMINASE FAMILY MEMBER"/>
    <property type="match status" value="1"/>
</dbReference>
<feature type="binding site" evidence="8">
    <location>
        <position position="82"/>
    </location>
    <ligand>
        <name>Zn(2+)</name>
        <dbReference type="ChEBI" id="CHEBI:29105"/>
        <note>catalytic</note>
    </ligand>
</feature>
<feature type="binding site" evidence="8">
    <location>
        <position position="49"/>
    </location>
    <ligand>
        <name>Zn(2+)</name>
        <dbReference type="ChEBI" id="CHEBI:29105"/>
        <note>catalytic</note>
    </ligand>
</feature>
<dbReference type="InterPro" id="IPR016193">
    <property type="entry name" value="Cytidine_deaminase-like"/>
</dbReference>
<dbReference type="Pfam" id="PF14437">
    <property type="entry name" value="MafB19-deam"/>
    <property type="match status" value="1"/>
</dbReference>
<evidence type="ECO:0000313" key="10">
    <source>
        <dbReference type="EMBL" id="GFP78334.1"/>
    </source>
</evidence>
<feature type="binding site" evidence="8">
    <location>
        <position position="79"/>
    </location>
    <ligand>
        <name>Zn(2+)</name>
        <dbReference type="ChEBI" id="CHEBI:29105"/>
        <note>catalytic</note>
    </ligand>
</feature>
<reference evidence="10 11" key="1">
    <citation type="submission" date="2020-07" db="EMBL/GenBank/DDBJ databases">
        <title>A new beta-1,3-glucan-decomposing anaerobic bacterium isolated from anoxic soil subjected to biological soil disinfestation.</title>
        <authorList>
            <person name="Ueki A."/>
            <person name="Tonouchi A."/>
        </authorList>
    </citation>
    <scope>NUCLEOTIDE SEQUENCE [LARGE SCALE GENOMIC DNA]</scope>
    <source>
        <strain evidence="10 11">TW1</strain>
    </source>
</reference>
<comment type="subunit">
    <text evidence="2 8">Homodimer.</text>
</comment>
<dbReference type="PROSITE" id="PS51747">
    <property type="entry name" value="CYT_DCMP_DEAMINASES_2"/>
    <property type="match status" value="1"/>
</dbReference>
<dbReference type="EC" id="3.5.4.33" evidence="8"/>
<dbReference type="Proteomes" id="UP000580568">
    <property type="component" value="Unassembled WGS sequence"/>
</dbReference>
<dbReference type="PROSITE" id="PS00903">
    <property type="entry name" value="CYT_DCMP_DEAMINASES_1"/>
    <property type="match status" value="1"/>
</dbReference>
<dbReference type="SUPFAM" id="SSF53927">
    <property type="entry name" value="Cytidine deaminase-like"/>
    <property type="match status" value="1"/>
</dbReference>
<dbReference type="InterPro" id="IPR028883">
    <property type="entry name" value="tRNA_aden_deaminase"/>
</dbReference>
<dbReference type="EMBL" id="BLZR01000001">
    <property type="protein sequence ID" value="GFP78334.1"/>
    <property type="molecule type" value="Genomic_DNA"/>
</dbReference>
<evidence type="ECO:0000256" key="3">
    <source>
        <dbReference type="ARBA" id="ARBA00022694"/>
    </source>
</evidence>
<dbReference type="InterPro" id="IPR058535">
    <property type="entry name" value="MafB19-deam"/>
</dbReference>
<dbReference type="PANTHER" id="PTHR11079:SF202">
    <property type="entry name" value="TRNA-SPECIFIC ADENOSINE DEAMINASE"/>
    <property type="match status" value="1"/>
</dbReference>
<evidence type="ECO:0000256" key="2">
    <source>
        <dbReference type="ARBA" id="ARBA00011738"/>
    </source>
</evidence>
<gene>
    <name evidence="8" type="primary">tadA</name>
    <name evidence="10" type="ORF">bsdtw1_04554</name>
</gene>
<comment type="similarity">
    <text evidence="1">Belongs to the cytidine and deoxycytidylate deaminase family. ADAT2 subfamily.</text>
</comment>
<organism evidence="10 11">
    <name type="scientific">Clostridium fungisolvens</name>
    <dbReference type="NCBI Taxonomy" id="1604897"/>
    <lineage>
        <taxon>Bacteria</taxon>
        <taxon>Bacillati</taxon>
        <taxon>Bacillota</taxon>
        <taxon>Clostridia</taxon>
        <taxon>Eubacteriales</taxon>
        <taxon>Clostridiaceae</taxon>
        <taxon>Clostridium</taxon>
    </lineage>
</organism>
<feature type="active site" description="Proton donor" evidence="8">
    <location>
        <position position="51"/>
    </location>
</feature>
<name>A0A6V8SM57_9CLOT</name>
<evidence type="ECO:0000256" key="4">
    <source>
        <dbReference type="ARBA" id="ARBA00022723"/>
    </source>
</evidence>
<dbReference type="Gene3D" id="3.40.140.10">
    <property type="entry name" value="Cytidine Deaminase, domain 2"/>
    <property type="match status" value="1"/>
</dbReference>
<comment type="function">
    <text evidence="8">Catalyzes the deamination of adenosine to inosine at the wobble position 34 of tRNA(Arg2).</text>
</comment>
<accession>A0A6V8SM57</accession>
<dbReference type="GO" id="GO:0002100">
    <property type="term" value="P:tRNA wobble adenosine to inosine editing"/>
    <property type="evidence" value="ECO:0007669"/>
    <property type="project" value="UniProtKB-UniRule"/>
</dbReference>
<evidence type="ECO:0000313" key="11">
    <source>
        <dbReference type="Proteomes" id="UP000580568"/>
    </source>
</evidence>
<proteinExistence type="inferred from homology"/>
<keyword evidence="6 8" id="KW-0862">Zinc</keyword>
<dbReference type="InterPro" id="IPR002125">
    <property type="entry name" value="CMP_dCMP_dom"/>
</dbReference>
<dbReference type="InterPro" id="IPR016192">
    <property type="entry name" value="APOBEC/CMP_deaminase_Zn-bd"/>
</dbReference>
<protein>
    <recommendedName>
        <fullName evidence="8">tRNA-specific adenosine deaminase</fullName>
        <ecNumber evidence="8">3.5.4.33</ecNumber>
    </recommendedName>
</protein>
<keyword evidence="3 8" id="KW-0819">tRNA processing</keyword>
<keyword evidence="5 8" id="KW-0378">Hydrolase</keyword>
<keyword evidence="11" id="KW-1185">Reference proteome</keyword>
<comment type="caution">
    <text evidence="10">The sequence shown here is derived from an EMBL/GenBank/DDBJ whole genome shotgun (WGS) entry which is preliminary data.</text>
</comment>
<dbReference type="CDD" id="cd01285">
    <property type="entry name" value="nucleoside_deaminase"/>
    <property type="match status" value="1"/>
</dbReference>
<evidence type="ECO:0000256" key="8">
    <source>
        <dbReference type="HAMAP-Rule" id="MF_00972"/>
    </source>
</evidence>
<dbReference type="GO" id="GO:0052717">
    <property type="term" value="F:tRNA-specific adenosine-34 deaminase activity"/>
    <property type="evidence" value="ECO:0007669"/>
    <property type="project" value="UniProtKB-UniRule"/>
</dbReference>
<evidence type="ECO:0000256" key="7">
    <source>
        <dbReference type="ARBA" id="ARBA00048045"/>
    </source>
</evidence>
<evidence type="ECO:0000259" key="9">
    <source>
        <dbReference type="PROSITE" id="PS51747"/>
    </source>
</evidence>
<dbReference type="HAMAP" id="MF_00972">
    <property type="entry name" value="tRNA_aden_deaminase"/>
    <property type="match status" value="1"/>
</dbReference>
<evidence type="ECO:0000256" key="5">
    <source>
        <dbReference type="ARBA" id="ARBA00022801"/>
    </source>
</evidence>
<evidence type="ECO:0000256" key="1">
    <source>
        <dbReference type="ARBA" id="ARBA00010669"/>
    </source>
</evidence>
<feature type="domain" description="CMP/dCMP-type deaminase" evidence="9">
    <location>
        <begin position="1"/>
        <end position="108"/>
    </location>
</feature>
<comment type="cofactor">
    <cofactor evidence="8">
        <name>Zn(2+)</name>
        <dbReference type="ChEBI" id="CHEBI:29105"/>
    </cofactor>
    <text evidence="8">Binds 1 zinc ion per subunit.</text>
</comment>
<comment type="catalytic activity">
    <reaction evidence="7 8">
        <text>adenosine(34) in tRNA + H2O + H(+) = inosine(34) in tRNA + NH4(+)</text>
        <dbReference type="Rhea" id="RHEA:43168"/>
        <dbReference type="Rhea" id="RHEA-COMP:10373"/>
        <dbReference type="Rhea" id="RHEA-COMP:10374"/>
        <dbReference type="ChEBI" id="CHEBI:15377"/>
        <dbReference type="ChEBI" id="CHEBI:15378"/>
        <dbReference type="ChEBI" id="CHEBI:28938"/>
        <dbReference type="ChEBI" id="CHEBI:74411"/>
        <dbReference type="ChEBI" id="CHEBI:82852"/>
        <dbReference type="EC" id="3.5.4.33"/>
    </reaction>
</comment>
<evidence type="ECO:0000256" key="6">
    <source>
        <dbReference type="ARBA" id="ARBA00022833"/>
    </source>
</evidence>